<reference evidence="1 2" key="1">
    <citation type="submission" date="2024-06" db="EMBL/GenBank/DDBJ databases">
        <title>The Natural Products Discovery Center: Release of the First 8490 Sequenced Strains for Exploring Actinobacteria Biosynthetic Diversity.</title>
        <authorList>
            <person name="Kalkreuter E."/>
            <person name="Kautsar S.A."/>
            <person name="Yang D."/>
            <person name="Bader C.D."/>
            <person name="Teijaro C.N."/>
            <person name="Fluegel L."/>
            <person name="Davis C.M."/>
            <person name="Simpson J.R."/>
            <person name="Lauterbach L."/>
            <person name="Steele A.D."/>
            <person name="Gui C."/>
            <person name="Meng S."/>
            <person name="Li G."/>
            <person name="Viehrig K."/>
            <person name="Ye F."/>
            <person name="Su P."/>
            <person name="Kiefer A.F."/>
            <person name="Nichols A."/>
            <person name="Cepeda A.J."/>
            <person name="Yan W."/>
            <person name="Fan B."/>
            <person name="Jiang Y."/>
            <person name="Adhikari A."/>
            <person name="Zheng C.-J."/>
            <person name="Schuster L."/>
            <person name="Cowan T.M."/>
            <person name="Smanski M.J."/>
            <person name="Chevrette M.G."/>
            <person name="De Carvalho L.P.S."/>
            <person name="Shen B."/>
        </authorList>
    </citation>
    <scope>NUCLEOTIDE SEQUENCE [LARGE SCALE GENOMIC DNA]</scope>
    <source>
        <strain evidence="1 2">NPDC000837</strain>
    </source>
</reference>
<sequence>MDSAVGPRRLRDLNDRAFTGGYREAQLPAESGAVDVVLLFPQQHGVPMALSHLLSAYRQQRPALVEVDDQAGFVADSICAAQHMLTTTTGLRRERSARFAVQREERTDHPHHRLARSKPTVRRHRLVTEFVGKHVVVPDTVCCTPVGCWDMTLGKGGDNEGSRMVPVVGY</sequence>
<protein>
    <submittedName>
        <fullName evidence="1">Uncharacterized protein</fullName>
    </submittedName>
</protein>
<organism evidence="1 2">
    <name type="scientific">Streptomyces xantholiticus</name>
    <dbReference type="NCBI Taxonomy" id="68285"/>
    <lineage>
        <taxon>Bacteria</taxon>
        <taxon>Bacillati</taxon>
        <taxon>Actinomycetota</taxon>
        <taxon>Actinomycetes</taxon>
        <taxon>Kitasatosporales</taxon>
        <taxon>Streptomycetaceae</taxon>
        <taxon>Streptomyces</taxon>
    </lineage>
</organism>
<gene>
    <name evidence="1" type="ORF">ABT276_32870</name>
</gene>
<name>A0ABV1V4R9_9ACTN</name>
<dbReference type="RefSeq" id="WP_351978984.1">
    <property type="nucleotide sequence ID" value="NZ_JBEPBX010000049.1"/>
</dbReference>
<proteinExistence type="predicted"/>
<evidence type="ECO:0000313" key="1">
    <source>
        <dbReference type="EMBL" id="MER6618019.1"/>
    </source>
</evidence>
<accession>A0ABV1V4R9</accession>
<evidence type="ECO:0000313" key="2">
    <source>
        <dbReference type="Proteomes" id="UP001445472"/>
    </source>
</evidence>
<keyword evidence="2" id="KW-1185">Reference proteome</keyword>
<dbReference type="EMBL" id="JBEPBX010000049">
    <property type="protein sequence ID" value="MER6618019.1"/>
    <property type="molecule type" value="Genomic_DNA"/>
</dbReference>
<comment type="caution">
    <text evidence="1">The sequence shown here is derived from an EMBL/GenBank/DDBJ whole genome shotgun (WGS) entry which is preliminary data.</text>
</comment>
<dbReference type="Proteomes" id="UP001445472">
    <property type="component" value="Unassembled WGS sequence"/>
</dbReference>